<keyword evidence="7" id="KW-0472">Membrane</keyword>
<dbReference type="PROSITE" id="PS50885">
    <property type="entry name" value="HAMP"/>
    <property type="match status" value="1"/>
</dbReference>
<protein>
    <submittedName>
        <fullName evidence="9">Sensor histidine kinase LiaS</fullName>
        <ecNumber evidence="9">2.7.13.3</ecNumber>
    </submittedName>
</protein>
<dbReference type="EMBL" id="LT960614">
    <property type="protein sequence ID" value="SON56872.1"/>
    <property type="molecule type" value="Genomic_DNA"/>
</dbReference>
<dbReference type="AlphaFoldDB" id="A0A2C9D972"/>
<evidence type="ECO:0000256" key="6">
    <source>
        <dbReference type="SAM" id="Coils"/>
    </source>
</evidence>
<evidence type="ECO:0000256" key="1">
    <source>
        <dbReference type="ARBA" id="ARBA00004370"/>
    </source>
</evidence>
<gene>
    <name evidence="9" type="primary">liaS_2</name>
    <name evidence="9" type="ORF">HDIA_3331</name>
</gene>
<dbReference type="SMART" id="SM00304">
    <property type="entry name" value="HAMP"/>
    <property type="match status" value="1"/>
</dbReference>
<sequence>MRLFVGLFLRLAVAACLCLIAVTGWVVYDTNAMLRNETELSAKRATRQFVISSRLGAGIGSERYELLDAARQIAWLSSVVGPGVCVEFSQNDRPIRRACSGWDGFGTSAPRWFISLFGTIVDPGPPVTREVTLSDGQKAVAVATADPVAAATRAWNQFRVLAGLAAVMALAMGILAALAMVHALLPAQKILAGLRRLEDGDLDSRLPAFATPEFDRVASAFNDLAGRLQATEQERAALTRRLVQVQEEERRLVARDLHDEFGQCLTAAGALAASIDAATPADRPDIAEDAQAISRITHQMMTMLRGALSRLRPPDVEELGLGGCLGDLVRRWNALGQDRARAHLHLDGDLADVSRDTAVNVYRIAQECITNAARHGAPGRRTVHLSLEAAPGGSVRLTVEDDGGGDPGTLGESSGFGIVGIRQRLQAIGGSLTVGSTASGIRVTALVPAIAETAPPVREAAE</sequence>
<evidence type="ECO:0000256" key="7">
    <source>
        <dbReference type="SAM" id="Phobius"/>
    </source>
</evidence>
<keyword evidence="3 9" id="KW-0808">Transferase</keyword>
<keyword evidence="6" id="KW-0175">Coiled coil</keyword>
<dbReference type="KEGG" id="hdi:HDIA_3331"/>
<keyword evidence="5" id="KW-0902">Two-component regulatory system</keyword>
<evidence type="ECO:0000256" key="4">
    <source>
        <dbReference type="ARBA" id="ARBA00022777"/>
    </source>
</evidence>
<dbReference type="Gene3D" id="6.10.340.10">
    <property type="match status" value="1"/>
</dbReference>
<feature type="transmembrane region" description="Helical" evidence="7">
    <location>
        <begin position="7"/>
        <end position="28"/>
    </location>
</feature>
<dbReference type="Gene3D" id="3.30.565.10">
    <property type="entry name" value="Histidine kinase-like ATPase, C-terminal domain"/>
    <property type="match status" value="1"/>
</dbReference>
<keyword evidence="7" id="KW-0812">Transmembrane</keyword>
<evidence type="ECO:0000256" key="3">
    <source>
        <dbReference type="ARBA" id="ARBA00022679"/>
    </source>
</evidence>
<dbReference type="Proteomes" id="UP000223606">
    <property type="component" value="Chromosome 1"/>
</dbReference>
<dbReference type="GO" id="GO:0016020">
    <property type="term" value="C:membrane"/>
    <property type="evidence" value="ECO:0007669"/>
    <property type="project" value="UniProtKB-SubCell"/>
</dbReference>
<dbReference type="PANTHER" id="PTHR24421">
    <property type="entry name" value="NITRATE/NITRITE SENSOR PROTEIN NARX-RELATED"/>
    <property type="match status" value="1"/>
</dbReference>
<comment type="subcellular location">
    <subcellularLocation>
        <location evidence="1">Membrane</location>
    </subcellularLocation>
</comment>
<dbReference type="Pfam" id="PF02518">
    <property type="entry name" value="HATPase_c"/>
    <property type="match status" value="1"/>
</dbReference>
<dbReference type="SMART" id="SM00387">
    <property type="entry name" value="HATPase_c"/>
    <property type="match status" value="1"/>
</dbReference>
<keyword evidence="7" id="KW-1133">Transmembrane helix</keyword>
<keyword evidence="10" id="KW-1185">Reference proteome</keyword>
<dbReference type="InterPro" id="IPR003660">
    <property type="entry name" value="HAMP_dom"/>
</dbReference>
<reference evidence="10" key="1">
    <citation type="submission" date="2017-09" db="EMBL/GenBank/DDBJ databases">
        <title>Genome sequence of Nannocystis excedens DSM 71.</title>
        <authorList>
            <person name="Blom J."/>
        </authorList>
    </citation>
    <scope>NUCLEOTIDE SEQUENCE [LARGE SCALE GENOMIC DNA]</scope>
    <source>
        <strain evidence="10">type strain: E19</strain>
    </source>
</reference>
<evidence type="ECO:0000259" key="8">
    <source>
        <dbReference type="PROSITE" id="PS50885"/>
    </source>
</evidence>
<organism evidence="9 10">
    <name type="scientific">Hartmannibacter diazotrophicus</name>
    <dbReference type="NCBI Taxonomy" id="1482074"/>
    <lineage>
        <taxon>Bacteria</taxon>
        <taxon>Pseudomonadati</taxon>
        <taxon>Pseudomonadota</taxon>
        <taxon>Alphaproteobacteria</taxon>
        <taxon>Hyphomicrobiales</taxon>
        <taxon>Pleomorphomonadaceae</taxon>
        <taxon>Hartmannibacter</taxon>
    </lineage>
</organism>
<dbReference type="EC" id="2.7.13.3" evidence="9"/>
<keyword evidence="2" id="KW-0597">Phosphoprotein</keyword>
<dbReference type="OrthoDB" id="9778496at2"/>
<dbReference type="CDD" id="cd06225">
    <property type="entry name" value="HAMP"/>
    <property type="match status" value="1"/>
</dbReference>
<dbReference type="GO" id="GO:0046983">
    <property type="term" value="F:protein dimerization activity"/>
    <property type="evidence" value="ECO:0007669"/>
    <property type="project" value="InterPro"/>
</dbReference>
<name>A0A2C9D972_9HYPH</name>
<dbReference type="Pfam" id="PF07730">
    <property type="entry name" value="HisKA_3"/>
    <property type="match status" value="1"/>
</dbReference>
<dbReference type="InterPro" id="IPR003594">
    <property type="entry name" value="HATPase_dom"/>
</dbReference>
<dbReference type="InterPro" id="IPR011712">
    <property type="entry name" value="Sig_transdc_His_kin_sub3_dim/P"/>
</dbReference>
<dbReference type="PANTHER" id="PTHR24421:SF58">
    <property type="entry name" value="SIGNAL TRANSDUCTION HISTIDINE-PROTEIN KINASE_PHOSPHATASE UHPB"/>
    <property type="match status" value="1"/>
</dbReference>
<proteinExistence type="predicted"/>
<dbReference type="Pfam" id="PF00672">
    <property type="entry name" value="HAMP"/>
    <property type="match status" value="1"/>
</dbReference>
<accession>A0A2C9D972</accession>
<evidence type="ECO:0000313" key="9">
    <source>
        <dbReference type="EMBL" id="SON56872.1"/>
    </source>
</evidence>
<feature type="domain" description="HAMP" evidence="8">
    <location>
        <begin position="186"/>
        <end position="233"/>
    </location>
</feature>
<dbReference type="Gene3D" id="1.20.5.1930">
    <property type="match status" value="1"/>
</dbReference>
<feature type="transmembrane region" description="Helical" evidence="7">
    <location>
        <begin position="160"/>
        <end position="185"/>
    </location>
</feature>
<evidence type="ECO:0000256" key="5">
    <source>
        <dbReference type="ARBA" id="ARBA00023012"/>
    </source>
</evidence>
<feature type="coiled-coil region" evidence="6">
    <location>
        <begin position="221"/>
        <end position="255"/>
    </location>
</feature>
<dbReference type="RefSeq" id="WP_157775700.1">
    <property type="nucleotide sequence ID" value="NZ_LT960614.1"/>
</dbReference>
<evidence type="ECO:0000256" key="2">
    <source>
        <dbReference type="ARBA" id="ARBA00022553"/>
    </source>
</evidence>
<dbReference type="CDD" id="cd16917">
    <property type="entry name" value="HATPase_UhpB-NarQ-NarX-like"/>
    <property type="match status" value="1"/>
</dbReference>
<dbReference type="InterPro" id="IPR036890">
    <property type="entry name" value="HATPase_C_sf"/>
</dbReference>
<dbReference type="GO" id="GO:0000155">
    <property type="term" value="F:phosphorelay sensor kinase activity"/>
    <property type="evidence" value="ECO:0007669"/>
    <property type="project" value="InterPro"/>
</dbReference>
<evidence type="ECO:0000313" key="10">
    <source>
        <dbReference type="Proteomes" id="UP000223606"/>
    </source>
</evidence>
<keyword evidence="4 9" id="KW-0418">Kinase</keyword>
<dbReference type="InterPro" id="IPR050482">
    <property type="entry name" value="Sensor_HK_TwoCompSys"/>
</dbReference>
<dbReference type="SUPFAM" id="SSF55874">
    <property type="entry name" value="ATPase domain of HSP90 chaperone/DNA topoisomerase II/histidine kinase"/>
    <property type="match status" value="1"/>
</dbReference>